<dbReference type="EMBL" id="MFFF01000009">
    <property type="protein sequence ID" value="OGE99899.1"/>
    <property type="molecule type" value="Genomic_DNA"/>
</dbReference>
<organism evidence="2 3">
    <name type="scientific">Candidatus Doudnabacteria bacterium RIFCSPLOWO2_02_FULL_48_13</name>
    <dbReference type="NCBI Taxonomy" id="1817845"/>
    <lineage>
        <taxon>Bacteria</taxon>
        <taxon>Candidatus Doudnaibacteriota</taxon>
    </lineage>
</organism>
<protein>
    <submittedName>
        <fullName evidence="2">Uncharacterized protein</fullName>
    </submittedName>
</protein>
<comment type="caution">
    <text evidence="2">The sequence shown here is derived from an EMBL/GenBank/DDBJ whole genome shotgun (WGS) entry which is preliminary data.</text>
</comment>
<accession>A0A1F5QCJ0</accession>
<evidence type="ECO:0000256" key="1">
    <source>
        <dbReference type="SAM" id="MobiDB-lite"/>
    </source>
</evidence>
<dbReference type="AlphaFoldDB" id="A0A1F5QCJ0"/>
<reference evidence="2 3" key="1">
    <citation type="journal article" date="2016" name="Nat. Commun.">
        <title>Thousands of microbial genomes shed light on interconnected biogeochemical processes in an aquifer system.</title>
        <authorList>
            <person name="Anantharaman K."/>
            <person name="Brown C.T."/>
            <person name="Hug L.A."/>
            <person name="Sharon I."/>
            <person name="Castelle C.J."/>
            <person name="Probst A.J."/>
            <person name="Thomas B.C."/>
            <person name="Singh A."/>
            <person name="Wilkins M.J."/>
            <person name="Karaoz U."/>
            <person name="Brodie E.L."/>
            <person name="Williams K.H."/>
            <person name="Hubbard S.S."/>
            <person name="Banfield J.F."/>
        </authorList>
    </citation>
    <scope>NUCLEOTIDE SEQUENCE [LARGE SCALE GENOMIC DNA]</scope>
</reference>
<name>A0A1F5QCJ0_9BACT</name>
<sequence length="211" mass="24184">MSPEQFTQIKNRIQSSSILSDSEKKEWMFLLPRMNAEEIKELDRILSLKLPMPPAASHPARLASESVAGRHFWSDLWKRHSENKQASRPVPPAPSLPVANPPARLQPLRRPDVIPKQVPLQETTKLSALSFEDIGKYPSIYVFLDELTESIKAMLEKNIIIDDIIDAYEKSPLHKLYLESGIKLINREKNTTLSREQFEALTDFRSNLRSL</sequence>
<proteinExistence type="predicted"/>
<evidence type="ECO:0000313" key="2">
    <source>
        <dbReference type="EMBL" id="OGE99899.1"/>
    </source>
</evidence>
<dbReference type="Proteomes" id="UP000177235">
    <property type="component" value="Unassembled WGS sequence"/>
</dbReference>
<feature type="region of interest" description="Disordered" evidence="1">
    <location>
        <begin position="83"/>
        <end position="107"/>
    </location>
</feature>
<gene>
    <name evidence="2" type="ORF">A3J05_02600</name>
</gene>
<evidence type="ECO:0000313" key="3">
    <source>
        <dbReference type="Proteomes" id="UP000177235"/>
    </source>
</evidence>